<feature type="transmembrane region" description="Helical" evidence="1">
    <location>
        <begin position="21"/>
        <end position="42"/>
    </location>
</feature>
<protein>
    <recommendedName>
        <fullName evidence="4">Prepilin-type N-terminal cleavage/methylation domain-containing protein</fullName>
    </recommendedName>
</protein>
<evidence type="ECO:0000313" key="3">
    <source>
        <dbReference type="Proteomes" id="UP000178735"/>
    </source>
</evidence>
<comment type="caution">
    <text evidence="2">The sequence shown here is derived from an EMBL/GenBank/DDBJ whole genome shotgun (WGS) entry which is preliminary data.</text>
</comment>
<dbReference type="EMBL" id="MGFH01000251">
    <property type="protein sequence ID" value="OGM00756.1"/>
    <property type="molecule type" value="Genomic_DNA"/>
</dbReference>
<keyword evidence="1" id="KW-0812">Transmembrane</keyword>
<evidence type="ECO:0000313" key="2">
    <source>
        <dbReference type="EMBL" id="OGM00756.1"/>
    </source>
</evidence>
<name>A0A1F7WD49_9BACT</name>
<dbReference type="AlphaFoldDB" id="A0A1F7WD49"/>
<proteinExistence type="predicted"/>
<evidence type="ECO:0008006" key="4">
    <source>
        <dbReference type="Google" id="ProtNLM"/>
    </source>
</evidence>
<evidence type="ECO:0000256" key="1">
    <source>
        <dbReference type="SAM" id="Phobius"/>
    </source>
</evidence>
<keyword evidence="1" id="KW-0472">Membrane</keyword>
<gene>
    <name evidence="2" type="ORF">A2008_07810</name>
</gene>
<dbReference type="Proteomes" id="UP000178735">
    <property type="component" value="Unassembled WGS sequence"/>
</dbReference>
<sequence>MNMIFRKTPLKISPGEKAFSFIEMIVAITILMFAITFIMTIVSSNNAEREKVLNYYVAMSIANKIAEDIDNTIRENPYFLSEISTYNKSYKILSTDSPFFMSIEDFNLDGKLNDDIKNYSSVFDLKKVENFEYSISAKEIEGHEGLSEHIARVTITVKWPDGQKNKDYSFSTIFSGVPIVCASSEPEFEATVTPGVVASLKTALNSPSTDFKAFAESLGDDYESLYNLGLLSVFTEAVKERVQKIDIEIQNLKSSPQHDLYSKIALAGLYEKKSILLMQNLNYIKFPASALLKRLKDGAYKIDGFSAANQPRVQKIKTNIGLLRKTDPLTNSPVAASFVNMFSDSLHSAFLIYLSLLSEPSVESKLNLRERQSVFLKIIDLGSAMILNRNESVIVNIGNYPLSVKQTVKNTLRNLQLYYDLRNIARSKFVGLLFEKVNLGLKLPAEEELEKKYDDMTTLAKFCERLYTML</sequence>
<reference evidence="2 3" key="1">
    <citation type="journal article" date="2016" name="Nat. Commun.">
        <title>Thousands of microbial genomes shed light on interconnected biogeochemical processes in an aquifer system.</title>
        <authorList>
            <person name="Anantharaman K."/>
            <person name="Brown C.T."/>
            <person name="Hug L.A."/>
            <person name="Sharon I."/>
            <person name="Castelle C.J."/>
            <person name="Probst A.J."/>
            <person name="Thomas B.C."/>
            <person name="Singh A."/>
            <person name="Wilkins M.J."/>
            <person name="Karaoz U."/>
            <person name="Brodie E.L."/>
            <person name="Williams K.H."/>
            <person name="Hubbard S.S."/>
            <person name="Banfield J.F."/>
        </authorList>
    </citation>
    <scope>NUCLEOTIDE SEQUENCE [LARGE SCALE GENOMIC DNA]</scope>
</reference>
<organism evidence="2 3">
    <name type="scientific">Candidatus Wallbacteria bacterium GWC2_49_35</name>
    <dbReference type="NCBI Taxonomy" id="1817813"/>
    <lineage>
        <taxon>Bacteria</taxon>
        <taxon>Candidatus Walliibacteriota</taxon>
    </lineage>
</organism>
<accession>A0A1F7WD49</accession>
<keyword evidence="1" id="KW-1133">Transmembrane helix</keyword>
<dbReference type="STRING" id="1817813.A2008_07810"/>